<sequence>MALAGGKTFYKDPFLHEDSRNGSPLSNNSISFQRHPRAQTVQKNERSEEDCKEIITCFRKAHAGTACQAVLTISRIGKVKVIENKCKKRTHIRNKESGSRETRHRQESGEEGDSANHNHKTENSKSSQV</sequence>
<feature type="region of interest" description="Disordered" evidence="1">
    <location>
        <begin position="12"/>
        <end position="49"/>
    </location>
</feature>
<reference evidence="2" key="1">
    <citation type="submission" date="2021-06" db="EMBL/GenBank/DDBJ databases">
        <authorList>
            <person name="Hodson N. C."/>
            <person name="Mongue J. A."/>
            <person name="Jaron S. K."/>
        </authorList>
    </citation>
    <scope>NUCLEOTIDE SEQUENCE</scope>
</reference>
<organism evidence="2 3">
    <name type="scientific">Allacma fusca</name>
    <dbReference type="NCBI Taxonomy" id="39272"/>
    <lineage>
        <taxon>Eukaryota</taxon>
        <taxon>Metazoa</taxon>
        <taxon>Ecdysozoa</taxon>
        <taxon>Arthropoda</taxon>
        <taxon>Hexapoda</taxon>
        <taxon>Collembola</taxon>
        <taxon>Symphypleona</taxon>
        <taxon>Sminthuridae</taxon>
        <taxon>Allacma</taxon>
    </lineage>
</organism>
<evidence type="ECO:0000256" key="1">
    <source>
        <dbReference type="SAM" id="MobiDB-lite"/>
    </source>
</evidence>
<accession>A0A8J2KEY6</accession>
<proteinExistence type="predicted"/>
<evidence type="ECO:0000313" key="3">
    <source>
        <dbReference type="Proteomes" id="UP000708208"/>
    </source>
</evidence>
<keyword evidence="3" id="KW-1185">Reference proteome</keyword>
<feature type="region of interest" description="Disordered" evidence="1">
    <location>
        <begin position="88"/>
        <end position="129"/>
    </location>
</feature>
<dbReference type="Proteomes" id="UP000708208">
    <property type="component" value="Unassembled WGS sequence"/>
</dbReference>
<name>A0A8J2KEY6_9HEXA</name>
<dbReference type="EMBL" id="CAJVCH010280781">
    <property type="protein sequence ID" value="CAG7784701.1"/>
    <property type="molecule type" value="Genomic_DNA"/>
</dbReference>
<dbReference type="AlphaFoldDB" id="A0A8J2KEY6"/>
<gene>
    <name evidence="2" type="ORF">AFUS01_LOCUS23370</name>
</gene>
<protein>
    <submittedName>
        <fullName evidence="2">Uncharacterized protein</fullName>
    </submittedName>
</protein>
<feature type="compositionally biased region" description="Polar residues" evidence="1">
    <location>
        <begin position="21"/>
        <end position="32"/>
    </location>
</feature>
<feature type="compositionally biased region" description="Basic and acidic residues" evidence="1">
    <location>
        <begin position="93"/>
        <end position="123"/>
    </location>
</feature>
<evidence type="ECO:0000313" key="2">
    <source>
        <dbReference type="EMBL" id="CAG7784701.1"/>
    </source>
</evidence>
<comment type="caution">
    <text evidence="2">The sequence shown here is derived from an EMBL/GenBank/DDBJ whole genome shotgun (WGS) entry which is preliminary data.</text>
</comment>